<comment type="caution">
    <text evidence="5">The sequence shown here is derived from an EMBL/GenBank/DDBJ whole genome shotgun (WGS) entry which is preliminary data.</text>
</comment>
<evidence type="ECO:0000256" key="3">
    <source>
        <dbReference type="ARBA" id="ARBA00023163"/>
    </source>
</evidence>
<gene>
    <name evidence="5" type="ORF">C7460_12563</name>
</gene>
<dbReference type="EMBL" id="QREG01000025">
    <property type="protein sequence ID" value="RED93418.1"/>
    <property type="molecule type" value="Genomic_DNA"/>
</dbReference>
<dbReference type="InterPro" id="IPR028082">
    <property type="entry name" value="Peripla_BP_I"/>
</dbReference>
<dbReference type="Gene3D" id="1.10.260.40">
    <property type="entry name" value="lambda repressor-like DNA-binding domains"/>
    <property type="match status" value="1"/>
</dbReference>
<dbReference type="RefSeq" id="WP_115869951.1">
    <property type="nucleotide sequence ID" value="NZ_QREG01000025.1"/>
</dbReference>
<dbReference type="InterPro" id="IPR000843">
    <property type="entry name" value="HTH_LacI"/>
</dbReference>
<keyword evidence="3" id="KW-0804">Transcription</keyword>
<evidence type="ECO:0000313" key="6">
    <source>
        <dbReference type="Proteomes" id="UP000256779"/>
    </source>
</evidence>
<dbReference type="SUPFAM" id="SSF47413">
    <property type="entry name" value="lambda repressor-like DNA-binding domains"/>
    <property type="match status" value="1"/>
</dbReference>
<keyword evidence="1" id="KW-0805">Transcription regulation</keyword>
<dbReference type="PANTHER" id="PTHR30146">
    <property type="entry name" value="LACI-RELATED TRANSCRIPTIONAL REPRESSOR"/>
    <property type="match status" value="1"/>
</dbReference>
<dbReference type="Pfam" id="PF00532">
    <property type="entry name" value="Peripla_BP_1"/>
    <property type="match status" value="1"/>
</dbReference>
<dbReference type="GO" id="GO:0000976">
    <property type="term" value="F:transcription cis-regulatory region binding"/>
    <property type="evidence" value="ECO:0007669"/>
    <property type="project" value="TreeGrafter"/>
</dbReference>
<sequence>MKQQKTTIHDIAKALNTTASTVSRALNNHPRISQKTKDKVAEMARKLGYEPNTMASSLRLGHSKIIGIIVPYVDRIFFSSVIRGIEEQARKHGYNVIICQSHEKLSKEIEDVNTLLAAQVAGIIISISKETRDVTHLLRVQEKGKPLVLFDRTSALLKAPSVTINDFDGAYQSVVHLIKNGYQRIAHIAGDLSVSIFKDRLEGYKKALRDHQVELHEEWIIEAPSDVAAGRPAIEKLMQKPVAPDAFFFSSDFTALGAVKHLQSINFKIPDQIGIVGFGNDQVTQYFNPALSSVDQKSIQMGDEAARIFMDCLQHGSDTTKQVVLAPKLIVRKSSCPSA</sequence>
<dbReference type="Gene3D" id="3.40.50.2300">
    <property type="match status" value="2"/>
</dbReference>
<dbReference type="CDD" id="cd06267">
    <property type="entry name" value="PBP1_LacI_sugar_binding-like"/>
    <property type="match status" value="1"/>
</dbReference>
<dbReference type="InterPro" id="IPR010982">
    <property type="entry name" value="Lambda_DNA-bd_dom_sf"/>
</dbReference>
<dbReference type="PANTHER" id="PTHR30146:SF109">
    <property type="entry name" value="HTH-TYPE TRANSCRIPTIONAL REGULATOR GALS"/>
    <property type="match status" value="1"/>
</dbReference>
<dbReference type="Pfam" id="PF00356">
    <property type="entry name" value="LacI"/>
    <property type="match status" value="1"/>
</dbReference>
<dbReference type="OrthoDB" id="891936at2"/>
<dbReference type="Proteomes" id="UP000256779">
    <property type="component" value="Unassembled WGS sequence"/>
</dbReference>
<reference evidence="5 6" key="1">
    <citation type="submission" date="2018-07" db="EMBL/GenBank/DDBJ databases">
        <title>Genomic Encyclopedia of Type Strains, Phase IV (KMG-IV): sequencing the most valuable type-strain genomes for metagenomic binning, comparative biology and taxonomic classification.</title>
        <authorList>
            <person name="Goeker M."/>
        </authorList>
    </citation>
    <scope>NUCLEOTIDE SEQUENCE [LARGE SCALE GENOMIC DNA]</scope>
    <source>
        <strain evidence="5 6">DSM 4134</strain>
    </source>
</reference>
<name>A0A3D9KZN1_MARFU</name>
<keyword evidence="2" id="KW-0238">DNA-binding</keyword>
<keyword evidence="6" id="KW-1185">Reference proteome</keyword>
<proteinExistence type="predicted"/>
<organism evidence="5 6">
    <name type="scientific">Marinoscillum furvescens DSM 4134</name>
    <dbReference type="NCBI Taxonomy" id="1122208"/>
    <lineage>
        <taxon>Bacteria</taxon>
        <taxon>Pseudomonadati</taxon>
        <taxon>Bacteroidota</taxon>
        <taxon>Cytophagia</taxon>
        <taxon>Cytophagales</taxon>
        <taxon>Reichenbachiellaceae</taxon>
        <taxon>Marinoscillum</taxon>
    </lineage>
</organism>
<dbReference type="SUPFAM" id="SSF53822">
    <property type="entry name" value="Periplasmic binding protein-like I"/>
    <property type="match status" value="1"/>
</dbReference>
<feature type="domain" description="HTH lacI-type" evidence="4">
    <location>
        <begin position="6"/>
        <end position="60"/>
    </location>
</feature>
<evidence type="ECO:0000256" key="2">
    <source>
        <dbReference type="ARBA" id="ARBA00023125"/>
    </source>
</evidence>
<dbReference type="AlphaFoldDB" id="A0A3D9KZN1"/>
<dbReference type="CDD" id="cd01392">
    <property type="entry name" value="HTH_LacI"/>
    <property type="match status" value="1"/>
</dbReference>
<evidence type="ECO:0000256" key="1">
    <source>
        <dbReference type="ARBA" id="ARBA00023015"/>
    </source>
</evidence>
<protein>
    <submittedName>
        <fullName evidence="5">LacI family transcriptional regulator</fullName>
    </submittedName>
</protein>
<dbReference type="PROSITE" id="PS50932">
    <property type="entry name" value="HTH_LACI_2"/>
    <property type="match status" value="1"/>
</dbReference>
<dbReference type="GO" id="GO:0003700">
    <property type="term" value="F:DNA-binding transcription factor activity"/>
    <property type="evidence" value="ECO:0007669"/>
    <property type="project" value="TreeGrafter"/>
</dbReference>
<dbReference type="SMART" id="SM00354">
    <property type="entry name" value="HTH_LACI"/>
    <property type="match status" value="1"/>
</dbReference>
<dbReference type="InterPro" id="IPR001761">
    <property type="entry name" value="Peripla_BP/Lac1_sug-bd_dom"/>
</dbReference>
<evidence type="ECO:0000313" key="5">
    <source>
        <dbReference type="EMBL" id="RED93418.1"/>
    </source>
</evidence>
<accession>A0A3D9KZN1</accession>
<evidence type="ECO:0000259" key="4">
    <source>
        <dbReference type="PROSITE" id="PS50932"/>
    </source>
</evidence>